<dbReference type="InterPro" id="IPR026960">
    <property type="entry name" value="RVT-Znf"/>
</dbReference>
<sequence>MDSEHLEDGLTDEDRQPLCVMPTLEKVREAVFSIDPDSVAGPDGFGAVFFHSCWEIISEDVFSAVTEFFRGVKMPKGFTATTISLIPKTASPTCWNEYQSISLCNVTYKIRTKLMTNRLGHVLPKVISLSQSGFVPGRLLSDNVLLAQELVHSLQSRRPDANVVFKLDKVKAYDQAPGLIRVSHLAYANDLMIFTTTSRQNIELLRDFLRAYERVSGQLINGSKSSFIVGHQASSLQTQAVQDVLGYQLKRLPVKYLGVPLYKGNRKACLFDPIISRLRDLLQGWAITNLSHGGRLALIQSVLQATPLHLLQVIWVSVVWQTMSGPFHEVMVAISGQVILMVEVLACSLLSKSASDYCYNRNHFSIWRRLYRIRDVAEPFIFWTLGEGSVSFWHDNWFGEKPLAQLLHRDTYTMEPVSYYWHEGDWNVPRIFRIIPMPFAQTICQIPIAVGQGDKIVWTGFSTGDFSTKSAWEAIRQASPRRQLLADVWHRSLRPTILVFLWRLFQDRIPVDARMRQKGFSFPSKCQCCEAEETVSHLFIESAAVQGVWQHFAPIFGLCLCDTRSLTHMVHFWRYSTPFHSDLHIRTVIPFLILWFTWTQRNAAKYHGVPFTTDGIILEVQRHLRTLYGARTLTSTQWKGDLHQAAVMGFIFRQQAPRAPSIMRLRVPSPSWFKLITDGSSIGNPSLGRSGGHH</sequence>
<feature type="domain" description="Reverse transcriptase zinc-binding" evidence="1">
    <location>
        <begin position="466"/>
        <end position="549"/>
    </location>
</feature>
<dbReference type="PANTHER" id="PTHR46890:SF48">
    <property type="entry name" value="RNA-DIRECTED DNA POLYMERASE"/>
    <property type="match status" value="1"/>
</dbReference>
<comment type="caution">
    <text evidence="2">The sequence shown here is derived from an EMBL/GenBank/DDBJ whole genome shotgun (WGS) entry which is preliminary data.</text>
</comment>
<dbReference type="EMBL" id="JACGWK010001456">
    <property type="protein sequence ID" value="KAL0288269.1"/>
    <property type="molecule type" value="Genomic_DNA"/>
</dbReference>
<reference evidence="2" key="1">
    <citation type="submission" date="2020-06" db="EMBL/GenBank/DDBJ databases">
        <authorList>
            <person name="Li T."/>
            <person name="Hu X."/>
            <person name="Zhang T."/>
            <person name="Song X."/>
            <person name="Zhang H."/>
            <person name="Dai N."/>
            <person name="Sheng W."/>
            <person name="Hou X."/>
            <person name="Wei L."/>
        </authorList>
    </citation>
    <scope>NUCLEOTIDE SEQUENCE</scope>
    <source>
        <strain evidence="2">G01</strain>
        <tissue evidence="2">Leaf</tissue>
    </source>
</reference>
<dbReference type="Pfam" id="PF13966">
    <property type="entry name" value="zf-RVT"/>
    <property type="match status" value="1"/>
</dbReference>
<accession>A0AAW2J0R1</accession>
<organism evidence="2">
    <name type="scientific">Sesamum angustifolium</name>
    <dbReference type="NCBI Taxonomy" id="2727405"/>
    <lineage>
        <taxon>Eukaryota</taxon>
        <taxon>Viridiplantae</taxon>
        <taxon>Streptophyta</taxon>
        <taxon>Embryophyta</taxon>
        <taxon>Tracheophyta</taxon>
        <taxon>Spermatophyta</taxon>
        <taxon>Magnoliopsida</taxon>
        <taxon>eudicotyledons</taxon>
        <taxon>Gunneridae</taxon>
        <taxon>Pentapetalae</taxon>
        <taxon>asterids</taxon>
        <taxon>lamiids</taxon>
        <taxon>Lamiales</taxon>
        <taxon>Pedaliaceae</taxon>
        <taxon>Sesamum</taxon>
    </lineage>
</organism>
<name>A0AAW2J0R1_9LAMI</name>
<dbReference type="InterPro" id="IPR052343">
    <property type="entry name" value="Retrotransposon-Effector_Assoc"/>
</dbReference>
<gene>
    <name evidence="2" type="ORF">Sangu_2666000</name>
</gene>
<proteinExistence type="predicted"/>
<protein>
    <recommendedName>
        <fullName evidence="1">Reverse transcriptase zinc-binding domain-containing protein</fullName>
    </recommendedName>
</protein>
<dbReference type="AlphaFoldDB" id="A0AAW2J0R1"/>
<dbReference type="CDD" id="cd01650">
    <property type="entry name" value="RT_nLTR_like"/>
    <property type="match status" value="1"/>
</dbReference>
<dbReference type="PANTHER" id="PTHR46890">
    <property type="entry name" value="NON-LTR RETROLELEMENT REVERSE TRANSCRIPTASE-LIKE PROTEIN-RELATED"/>
    <property type="match status" value="1"/>
</dbReference>
<evidence type="ECO:0000313" key="2">
    <source>
        <dbReference type="EMBL" id="KAL0288269.1"/>
    </source>
</evidence>
<reference evidence="2" key="2">
    <citation type="journal article" date="2024" name="Plant">
        <title>Genomic evolution and insights into agronomic trait innovations of Sesamum species.</title>
        <authorList>
            <person name="Miao H."/>
            <person name="Wang L."/>
            <person name="Qu L."/>
            <person name="Liu H."/>
            <person name="Sun Y."/>
            <person name="Le M."/>
            <person name="Wang Q."/>
            <person name="Wei S."/>
            <person name="Zheng Y."/>
            <person name="Lin W."/>
            <person name="Duan Y."/>
            <person name="Cao H."/>
            <person name="Xiong S."/>
            <person name="Wang X."/>
            <person name="Wei L."/>
            <person name="Li C."/>
            <person name="Ma Q."/>
            <person name="Ju M."/>
            <person name="Zhao R."/>
            <person name="Li G."/>
            <person name="Mu C."/>
            <person name="Tian Q."/>
            <person name="Mei H."/>
            <person name="Zhang T."/>
            <person name="Gao T."/>
            <person name="Zhang H."/>
        </authorList>
    </citation>
    <scope>NUCLEOTIDE SEQUENCE</scope>
    <source>
        <strain evidence="2">G01</strain>
    </source>
</reference>
<evidence type="ECO:0000259" key="1">
    <source>
        <dbReference type="Pfam" id="PF13966"/>
    </source>
</evidence>